<dbReference type="PANTHER" id="PTHR30386">
    <property type="entry name" value="MEMBRANE FUSION SUBUNIT OF EMRAB-TOLC MULTIDRUG EFFLUX PUMP"/>
    <property type="match status" value="1"/>
</dbReference>
<dbReference type="RefSeq" id="WP_167298415.1">
    <property type="nucleotide sequence ID" value="NZ_JAASQV010000001.1"/>
</dbReference>
<evidence type="ECO:0000256" key="2">
    <source>
        <dbReference type="SAM" id="Coils"/>
    </source>
</evidence>
<reference evidence="7 8" key="1">
    <citation type="submission" date="2020-03" db="EMBL/GenBank/DDBJ databases">
        <title>Genomic Encyclopedia of Type Strains, Phase IV (KMG-IV): sequencing the most valuable type-strain genomes for metagenomic binning, comparative biology and taxonomic classification.</title>
        <authorList>
            <person name="Goeker M."/>
        </authorList>
    </citation>
    <scope>NUCLEOTIDE SEQUENCE [LARGE SCALE GENOMIC DNA]</scope>
    <source>
        <strain evidence="7 8">DSM 4733</strain>
    </source>
</reference>
<dbReference type="Gene3D" id="1.10.287.470">
    <property type="entry name" value="Helix hairpin bin"/>
    <property type="match status" value="1"/>
</dbReference>
<evidence type="ECO:0000256" key="4">
    <source>
        <dbReference type="SAM" id="Phobius"/>
    </source>
</evidence>
<keyword evidence="4" id="KW-1133">Transmembrane helix</keyword>
<dbReference type="Gene3D" id="2.40.50.100">
    <property type="match status" value="1"/>
</dbReference>
<dbReference type="InterPro" id="IPR058625">
    <property type="entry name" value="MdtA-like_BSH"/>
</dbReference>
<gene>
    <name evidence="7" type="ORF">FHR20_000926</name>
</gene>
<feature type="transmembrane region" description="Helical" evidence="4">
    <location>
        <begin position="41"/>
        <end position="59"/>
    </location>
</feature>
<proteinExistence type="predicted"/>
<evidence type="ECO:0000256" key="3">
    <source>
        <dbReference type="SAM" id="MobiDB-lite"/>
    </source>
</evidence>
<dbReference type="Pfam" id="PF25917">
    <property type="entry name" value="BSH_RND"/>
    <property type="match status" value="1"/>
</dbReference>
<dbReference type="InterPro" id="IPR050739">
    <property type="entry name" value="MFP"/>
</dbReference>
<dbReference type="InterPro" id="IPR058634">
    <property type="entry name" value="AaeA-lik-b-barrel"/>
</dbReference>
<keyword evidence="8" id="KW-1185">Reference proteome</keyword>
<feature type="domain" description="p-hydroxybenzoic acid efflux pump subunit AaeA-like beta-barrel" evidence="6">
    <location>
        <begin position="272"/>
        <end position="360"/>
    </location>
</feature>
<evidence type="ECO:0000313" key="8">
    <source>
        <dbReference type="Proteomes" id="UP000564677"/>
    </source>
</evidence>
<dbReference type="Pfam" id="PF25963">
    <property type="entry name" value="Beta-barrel_AAEA"/>
    <property type="match status" value="1"/>
</dbReference>
<feature type="domain" description="Multidrug resistance protein MdtA-like barrel-sandwich hybrid" evidence="5">
    <location>
        <begin position="77"/>
        <end position="265"/>
    </location>
</feature>
<sequence>MADADPKIEKSEETKITIPTEGTTVPEAPAAKPKRSLLRPLLMFGVPAILLAIMGYFYFTGGNSVSTDNAYVQQDKSSVSTDVAGRIVEVGVKENQTVKAGDLLFRIDPEPYRIAVSQAQAAIAAAQVQLNTDEVSYQGKGADIQAAHDAIQNAQENYDRQNALMKQGFTTRANFQSAQHALEQARAQLQNAQASAAEARAKIATGAAVPGENPAIAAARVQLAKALLDLQRTEVRAPVSGIVSQTKSLQVGQQMITGLAAVTIVSNRPAWVDANFKETDLNKMRVGQCSIVTLDAYPGLKLKGHVESMGAGTGSEFSVLPAQNANGNWVKVTQRVPVRIAIDDKSPRALIAGLSADVKVVFKGACN</sequence>
<feature type="coiled-coil region" evidence="2">
    <location>
        <begin position="144"/>
        <end position="202"/>
    </location>
</feature>
<feature type="region of interest" description="Disordered" evidence="3">
    <location>
        <begin position="1"/>
        <end position="29"/>
    </location>
</feature>
<dbReference type="Gene3D" id="2.40.30.170">
    <property type="match status" value="1"/>
</dbReference>
<evidence type="ECO:0000259" key="6">
    <source>
        <dbReference type="Pfam" id="PF25963"/>
    </source>
</evidence>
<comment type="caution">
    <text evidence="7">The sequence shown here is derived from an EMBL/GenBank/DDBJ whole genome shotgun (WGS) entry which is preliminary data.</text>
</comment>
<dbReference type="SUPFAM" id="SSF111369">
    <property type="entry name" value="HlyD-like secretion proteins"/>
    <property type="match status" value="2"/>
</dbReference>
<accession>A0A7X5UXC5</accession>
<organism evidence="7 8">
    <name type="scientific">Sphingomonas leidyi</name>
    <dbReference type="NCBI Taxonomy" id="68569"/>
    <lineage>
        <taxon>Bacteria</taxon>
        <taxon>Pseudomonadati</taxon>
        <taxon>Pseudomonadota</taxon>
        <taxon>Alphaproteobacteria</taxon>
        <taxon>Sphingomonadales</taxon>
        <taxon>Sphingomonadaceae</taxon>
        <taxon>Sphingomonas</taxon>
    </lineage>
</organism>
<dbReference type="EMBL" id="JAASQV010000001">
    <property type="protein sequence ID" value="NIJ63995.1"/>
    <property type="molecule type" value="Genomic_DNA"/>
</dbReference>
<evidence type="ECO:0000313" key="7">
    <source>
        <dbReference type="EMBL" id="NIJ63995.1"/>
    </source>
</evidence>
<keyword evidence="4" id="KW-0812">Transmembrane</keyword>
<dbReference type="GO" id="GO:0015562">
    <property type="term" value="F:efflux transmembrane transporter activity"/>
    <property type="evidence" value="ECO:0007669"/>
    <property type="project" value="InterPro"/>
</dbReference>
<dbReference type="Proteomes" id="UP000564677">
    <property type="component" value="Unassembled WGS sequence"/>
</dbReference>
<comment type="subcellular location">
    <subcellularLocation>
        <location evidence="1">Cell envelope</location>
    </subcellularLocation>
</comment>
<dbReference type="GO" id="GO:0030313">
    <property type="term" value="C:cell envelope"/>
    <property type="evidence" value="ECO:0007669"/>
    <property type="project" value="UniProtKB-SubCell"/>
</dbReference>
<dbReference type="PANTHER" id="PTHR30386:SF19">
    <property type="entry name" value="MULTIDRUG EXPORT PROTEIN EMRA-RELATED"/>
    <property type="match status" value="1"/>
</dbReference>
<keyword evidence="4" id="KW-0472">Membrane</keyword>
<feature type="compositionally biased region" description="Basic and acidic residues" evidence="3">
    <location>
        <begin position="1"/>
        <end position="15"/>
    </location>
</feature>
<protein>
    <submittedName>
        <fullName evidence="7">Membrane fusion protein (Multidrug efflux system)</fullName>
    </submittedName>
</protein>
<dbReference type="AlphaFoldDB" id="A0A7X5UXC5"/>
<name>A0A7X5UXC5_9SPHN</name>
<evidence type="ECO:0000256" key="1">
    <source>
        <dbReference type="ARBA" id="ARBA00004196"/>
    </source>
</evidence>
<keyword evidence="2" id="KW-0175">Coiled coil</keyword>
<evidence type="ECO:0000259" key="5">
    <source>
        <dbReference type="Pfam" id="PF25917"/>
    </source>
</evidence>